<organism evidence="2 3">
    <name type="scientific">Paractinoplanes toevensis</name>
    <dbReference type="NCBI Taxonomy" id="571911"/>
    <lineage>
        <taxon>Bacteria</taxon>
        <taxon>Bacillati</taxon>
        <taxon>Actinomycetota</taxon>
        <taxon>Actinomycetes</taxon>
        <taxon>Micromonosporales</taxon>
        <taxon>Micromonosporaceae</taxon>
        <taxon>Paractinoplanes</taxon>
    </lineage>
</organism>
<keyword evidence="3" id="KW-1185">Reference proteome</keyword>
<dbReference type="InterPro" id="IPR023393">
    <property type="entry name" value="START-like_dom_sf"/>
</dbReference>
<gene>
    <name evidence="2" type="ORF">Ato02nite_007030</name>
</gene>
<name>A0A919W1X7_9ACTN</name>
<dbReference type="RefSeq" id="WP_213004892.1">
    <property type="nucleotide sequence ID" value="NZ_BOQN01000010.1"/>
</dbReference>
<proteinExistence type="predicted"/>
<dbReference type="EMBL" id="BOQN01000010">
    <property type="protein sequence ID" value="GIM88910.1"/>
    <property type="molecule type" value="Genomic_DNA"/>
</dbReference>
<feature type="region of interest" description="Disordered" evidence="1">
    <location>
        <begin position="147"/>
        <end position="166"/>
    </location>
</feature>
<dbReference type="AlphaFoldDB" id="A0A919W1X7"/>
<evidence type="ECO:0008006" key="4">
    <source>
        <dbReference type="Google" id="ProtNLM"/>
    </source>
</evidence>
<sequence length="166" mass="17781">MIVVERTFTVTAAPGAVLGYLQDFANAQEWDPSAKHTSRVGAGPITRGAHWRHVRKLYGVTTELIYTLITAEPGRLVFHGRSENATCVETVMLHPVPGGTEVTYRVDLELHGLAKLATPILRGEFEKLATAGVSAVTAALEPAAARRRLGAATPSRMPTPAEETGL</sequence>
<evidence type="ECO:0000313" key="3">
    <source>
        <dbReference type="Proteomes" id="UP000677082"/>
    </source>
</evidence>
<evidence type="ECO:0000313" key="2">
    <source>
        <dbReference type="EMBL" id="GIM88910.1"/>
    </source>
</evidence>
<comment type="caution">
    <text evidence="2">The sequence shown here is derived from an EMBL/GenBank/DDBJ whole genome shotgun (WGS) entry which is preliminary data.</text>
</comment>
<dbReference type="Proteomes" id="UP000677082">
    <property type="component" value="Unassembled WGS sequence"/>
</dbReference>
<dbReference type="InterPro" id="IPR019587">
    <property type="entry name" value="Polyketide_cyclase/dehydratase"/>
</dbReference>
<dbReference type="Pfam" id="PF10604">
    <property type="entry name" value="Polyketide_cyc2"/>
    <property type="match status" value="1"/>
</dbReference>
<accession>A0A919W1X7</accession>
<evidence type="ECO:0000256" key="1">
    <source>
        <dbReference type="SAM" id="MobiDB-lite"/>
    </source>
</evidence>
<protein>
    <recommendedName>
        <fullName evidence="4">Polyketide cyclase</fullName>
    </recommendedName>
</protein>
<dbReference type="Gene3D" id="3.30.530.20">
    <property type="match status" value="1"/>
</dbReference>
<dbReference type="SUPFAM" id="SSF55961">
    <property type="entry name" value="Bet v1-like"/>
    <property type="match status" value="1"/>
</dbReference>
<reference evidence="2 3" key="1">
    <citation type="submission" date="2021-03" db="EMBL/GenBank/DDBJ databases">
        <title>Whole genome shotgun sequence of Actinoplanes toevensis NBRC 105298.</title>
        <authorList>
            <person name="Komaki H."/>
            <person name="Tamura T."/>
        </authorList>
    </citation>
    <scope>NUCLEOTIDE SEQUENCE [LARGE SCALE GENOMIC DNA]</scope>
    <source>
        <strain evidence="2 3">NBRC 105298</strain>
    </source>
</reference>